<feature type="region of interest" description="Disordered" evidence="1">
    <location>
        <begin position="249"/>
        <end position="280"/>
    </location>
</feature>
<dbReference type="Proteomes" id="UP000827133">
    <property type="component" value="Unassembled WGS sequence"/>
</dbReference>
<keyword evidence="2" id="KW-1133">Transmembrane helix</keyword>
<gene>
    <name evidence="4" type="ORF">J7337_005736</name>
</gene>
<feature type="region of interest" description="Disordered" evidence="1">
    <location>
        <begin position="128"/>
        <end position="200"/>
    </location>
</feature>
<feature type="chain" id="PRO_5040372072" evidence="3">
    <location>
        <begin position="16"/>
        <end position="280"/>
    </location>
</feature>
<dbReference type="RefSeq" id="XP_044681901.1">
    <property type="nucleotide sequence ID" value="XM_044823410.1"/>
</dbReference>
<evidence type="ECO:0000256" key="2">
    <source>
        <dbReference type="SAM" id="Phobius"/>
    </source>
</evidence>
<reference evidence="4" key="1">
    <citation type="journal article" date="2021" name="Mol. Plant Microbe Interact.">
        <title>Telomere to telomere genome assembly of Fusarium musae F31, causal agent of crown rot disease of banana.</title>
        <authorList>
            <person name="Degradi L."/>
            <person name="Tava V."/>
            <person name="Kunova A."/>
            <person name="Cortesi P."/>
            <person name="Saracchi M."/>
            <person name="Pasquali M."/>
        </authorList>
    </citation>
    <scope>NUCLEOTIDE SEQUENCE</scope>
    <source>
        <strain evidence="4">F31</strain>
    </source>
</reference>
<feature type="transmembrane region" description="Helical" evidence="2">
    <location>
        <begin position="102"/>
        <end position="124"/>
    </location>
</feature>
<comment type="caution">
    <text evidence="4">The sequence shown here is derived from an EMBL/GenBank/DDBJ whole genome shotgun (WGS) entry which is preliminary data.</text>
</comment>
<feature type="region of interest" description="Disordered" evidence="1">
    <location>
        <begin position="216"/>
        <end position="235"/>
    </location>
</feature>
<dbReference type="EMBL" id="JAHBCI010000004">
    <property type="protein sequence ID" value="KAG9502901.1"/>
    <property type="molecule type" value="Genomic_DNA"/>
</dbReference>
<keyword evidence="3" id="KW-0732">Signal</keyword>
<dbReference type="KEGG" id="fmu:J7337_005736"/>
<dbReference type="GeneID" id="68313592"/>
<accession>A0A9P8DJA0</accession>
<evidence type="ECO:0000256" key="1">
    <source>
        <dbReference type="SAM" id="MobiDB-lite"/>
    </source>
</evidence>
<dbReference type="AlphaFoldDB" id="A0A9P8DJA0"/>
<evidence type="ECO:0000256" key="3">
    <source>
        <dbReference type="SAM" id="SignalP"/>
    </source>
</evidence>
<evidence type="ECO:0000313" key="5">
    <source>
        <dbReference type="Proteomes" id="UP000827133"/>
    </source>
</evidence>
<keyword evidence="5" id="KW-1185">Reference proteome</keyword>
<keyword evidence="2" id="KW-0472">Membrane</keyword>
<protein>
    <submittedName>
        <fullName evidence="4">Uncharacterized protein</fullName>
    </submittedName>
</protein>
<feature type="compositionally biased region" description="Polar residues" evidence="1">
    <location>
        <begin position="182"/>
        <end position="192"/>
    </location>
</feature>
<keyword evidence="2" id="KW-0812">Transmembrane</keyword>
<evidence type="ECO:0000313" key="4">
    <source>
        <dbReference type="EMBL" id="KAG9502901.1"/>
    </source>
</evidence>
<feature type="signal peptide" evidence="3">
    <location>
        <begin position="1"/>
        <end position="15"/>
    </location>
</feature>
<feature type="compositionally biased region" description="Polar residues" evidence="1">
    <location>
        <begin position="226"/>
        <end position="235"/>
    </location>
</feature>
<name>A0A9P8DJA0_9HYPO</name>
<organism evidence="4 5">
    <name type="scientific">Fusarium musae</name>
    <dbReference type="NCBI Taxonomy" id="1042133"/>
    <lineage>
        <taxon>Eukaryota</taxon>
        <taxon>Fungi</taxon>
        <taxon>Dikarya</taxon>
        <taxon>Ascomycota</taxon>
        <taxon>Pezizomycotina</taxon>
        <taxon>Sordariomycetes</taxon>
        <taxon>Hypocreomycetidae</taxon>
        <taxon>Hypocreales</taxon>
        <taxon>Nectriaceae</taxon>
        <taxon>Fusarium</taxon>
    </lineage>
</organism>
<sequence length="280" mass="29347">MKLLSCLVFVPLIVAHNPRQYEALQAAPGDLMPRFFIDRSFPLAKRAGDCGSDHHNCCCDNDQECTQVSGEGYCAQAIPTESGVTIVDDNDGGGGLSDGAKAGIGVGVVVGASIIVGGLTWMCLRKRRQRRQRTASRPSASGEGDGSAPPRDAMTDISGSHARSGLTRDYFGPDPAAGPYTEQASSRVTSPGRTAAVPMHAQSPGDIAAPVEIDSANRDGSDLLSPMSSPSIYQTPLSETIDGRFELYGDDSAMTPDRPLSIVPTPPQSVAGDVATKQKQ</sequence>
<proteinExistence type="predicted"/>